<organism evidence="1 2">
    <name type="scientific">Rhododendron molle</name>
    <name type="common">Chinese azalea</name>
    <name type="synonym">Azalea mollis</name>
    <dbReference type="NCBI Taxonomy" id="49168"/>
    <lineage>
        <taxon>Eukaryota</taxon>
        <taxon>Viridiplantae</taxon>
        <taxon>Streptophyta</taxon>
        <taxon>Embryophyta</taxon>
        <taxon>Tracheophyta</taxon>
        <taxon>Spermatophyta</taxon>
        <taxon>Magnoliopsida</taxon>
        <taxon>eudicotyledons</taxon>
        <taxon>Gunneridae</taxon>
        <taxon>Pentapetalae</taxon>
        <taxon>asterids</taxon>
        <taxon>Ericales</taxon>
        <taxon>Ericaceae</taxon>
        <taxon>Ericoideae</taxon>
        <taxon>Rhodoreae</taxon>
        <taxon>Rhododendron</taxon>
    </lineage>
</organism>
<dbReference type="Proteomes" id="UP001062846">
    <property type="component" value="Chromosome 10"/>
</dbReference>
<evidence type="ECO:0000313" key="1">
    <source>
        <dbReference type="EMBL" id="KAI8534341.1"/>
    </source>
</evidence>
<accession>A0ACC0M018</accession>
<proteinExistence type="predicted"/>
<sequence>MCKHIVAILWNQSVKGRDENRGGERIWISAKGSGWTNGSLRARQKTIGRELDHPKTVIQNQQGGNSEFYGCELWNGCGILGLRILQSWEKILAVWSEGGELGLGWLWEVEVLGYGGGGRESGGGGYGGKGFLEEEEEWDDDG</sequence>
<comment type="caution">
    <text evidence="1">The sequence shown here is derived from an EMBL/GenBank/DDBJ whole genome shotgun (WGS) entry which is preliminary data.</text>
</comment>
<gene>
    <name evidence="1" type="ORF">RHMOL_Rhmol10G0082400</name>
</gene>
<reference evidence="1" key="1">
    <citation type="submission" date="2022-02" db="EMBL/GenBank/DDBJ databases">
        <title>Plant Genome Project.</title>
        <authorList>
            <person name="Zhang R.-G."/>
        </authorList>
    </citation>
    <scope>NUCLEOTIDE SEQUENCE</scope>
    <source>
        <strain evidence="1">AT1</strain>
    </source>
</reference>
<dbReference type="EMBL" id="CM046397">
    <property type="protein sequence ID" value="KAI8534341.1"/>
    <property type="molecule type" value="Genomic_DNA"/>
</dbReference>
<keyword evidence="2" id="KW-1185">Reference proteome</keyword>
<protein>
    <submittedName>
        <fullName evidence="1">Uncharacterized protein</fullName>
    </submittedName>
</protein>
<name>A0ACC0M018_RHOML</name>
<evidence type="ECO:0000313" key="2">
    <source>
        <dbReference type="Proteomes" id="UP001062846"/>
    </source>
</evidence>